<organism evidence="3 4">
    <name type="scientific">Edaphochlamys debaryana</name>
    <dbReference type="NCBI Taxonomy" id="47281"/>
    <lineage>
        <taxon>Eukaryota</taxon>
        <taxon>Viridiplantae</taxon>
        <taxon>Chlorophyta</taxon>
        <taxon>core chlorophytes</taxon>
        <taxon>Chlorophyceae</taxon>
        <taxon>CS clade</taxon>
        <taxon>Chlamydomonadales</taxon>
        <taxon>Chlamydomonadales incertae sedis</taxon>
        <taxon>Edaphochlamys</taxon>
    </lineage>
</organism>
<reference evidence="3" key="1">
    <citation type="journal article" date="2020" name="bioRxiv">
        <title>Comparative genomics of Chlamydomonas.</title>
        <authorList>
            <person name="Craig R.J."/>
            <person name="Hasan A.R."/>
            <person name="Ness R.W."/>
            <person name="Keightley P.D."/>
        </authorList>
    </citation>
    <scope>NUCLEOTIDE SEQUENCE</scope>
    <source>
        <strain evidence="3">CCAP 11/70</strain>
    </source>
</reference>
<evidence type="ECO:0000313" key="3">
    <source>
        <dbReference type="EMBL" id="KAG2499825.1"/>
    </source>
</evidence>
<evidence type="ECO:0000313" key="4">
    <source>
        <dbReference type="Proteomes" id="UP000612055"/>
    </source>
</evidence>
<feature type="compositionally biased region" description="Low complexity" evidence="1">
    <location>
        <begin position="623"/>
        <end position="635"/>
    </location>
</feature>
<keyword evidence="4" id="KW-1185">Reference proteome</keyword>
<gene>
    <name evidence="3" type="ORF">HYH03_002117</name>
</gene>
<feature type="region of interest" description="Disordered" evidence="1">
    <location>
        <begin position="1"/>
        <end position="32"/>
    </location>
</feature>
<dbReference type="AlphaFoldDB" id="A0A836C4G8"/>
<feature type="region of interest" description="Disordered" evidence="1">
    <location>
        <begin position="212"/>
        <end position="257"/>
    </location>
</feature>
<evidence type="ECO:0000256" key="1">
    <source>
        <dbReference type="SAM" id="MobiDB-lite"/>
    </source>
</evidence>
<keyword evidence="2" id="KW-1133">Transmembrane helix</keyword>
<name>A0A836C4G8_9CHLO</name>
<feature type="transmembrane region" description="Helical" evidence="2">
    <location>
        <begin position="39"/>
        <end position="60"/>
    </location>
</feature>
<comment type="caution">
    <text evidence="3">The sequence shown here is derived from an EMBL/GenBank/DDBJ whole genome shotgun (WGS) entry which is preliminary data.</text>
</comment>
<feature type="compositionally biased region" description="Low complexity" evidence="1">
    <location>
        <begin position="223"/>
        <end position="236"/>
    </location>
</feature>
<keyword evidence="2" id="KW-0812">Transmembrane</keyword>
<feature type="region of interest" description="Disordered" evidence="1">
    <location>
        <begin position="121"/>
        <end position="194"/>
    </location>
</feature>
<sequence length="650" mass="67990">MKHDEALRAPAADRHLPRGLSPPPKPAHPRLSRNRTSHLLAAPLLLHLCLLHLLLIPIYYGAKLPATADSGAAPSAGPQRESHGGRWLLQAGASATAGAPQPGSFPPHPRLMQARLDCHAQGDWVQPGPGQAHGSSSDSSTSGSSSSRRMLQWLWPGPSTVREGGMQAQAAADGSSSGDGSGSGSGSGSGGVGGGVGAAAGGAAGLTRVEWVQSSRAPDPDGEAAAAAGAEGQGQWTEEEQADGRQEGQEEGDLFEAEDLEADLVLDVEEEEEEEDRGGGWLRRLLRRLSEAGGGEEASGGAEAGGQRWRVREEAVRAAEAAGGDCQLSRLPTAAVRQCLRDRWIYVVGDSSARLFYAGLVEAVNGSLGDPRFPSYKLDSGKGRCSSHRFPRVGSGASAAGSVAESSGSVEGERSAEGGGSEEEGDGTEANADDPHLRGGKDEDVQCVREFVRYGVRLTYNFQAFGDAKNRIYTQLVSASQQPDLVIANTGSWDVYRGAPRDLAIDRAEALLFALTRPLLPGRGGGAAGRAPSVLWLGLPTCEGYVEVSSNYNAALRTRLRSLAPRLSSPLLWLDRAPSTLGADKVQCAGFHAYGGLTRLHVDSALSALCLPGAWRGPEEEPAAVGAAERAGAGAAKRRRRRQRDRDDAS</sequence>
<evidence type="ECO:0000256" key="2">
    <source>
        <dbReference type="SAM" id="Phobius"/>
    </source>
</evidence>
<feature type="region of interest" description="Disordered" evidence="1">
    <location>
        <begin position="379"/>
        <end position="441"/>
    </location>
</feature>
<feature type="region of interest" description="Disordered" evidence="1">
    <location>
        <begin position="618"/>
        <end position="650"/>
    </location>
</feature>
<feature type="compositionally biased region" description="Gly residues" evidence="1">
    <location>
        <begin position="177"/>
        <end position="194"/>
    </location>
</feature>
<proteinExistence type="predicted"/>
<keyword evidence="2" id="KW-0472">Membrane</keyword>
<dbReference type="EMBL" id="JAEHOE010000005">
    <property type="protein sequence ID" value="KAG2499825.1"/>
    <property type="molecule type" value="Genomic_DNA"/>
</dbReference>
<accession>A0A836C4G8</accession>
<feature type="compositionally biased region" description="Low complexity" evidence="1">
    <location>
        <begin position="393"/>
        <end position="410"/>
    </location>
</feature>
<feature type="compositionally biased region" description="Basic and acidic residues" evidence="1">
    <location>
        <begin position="1"/>
        <end position="16"/>
    </location>
</feature>
<feature type="compositionally biased region" description="Low complexity" evidence="1">
    <location>
        <begin position="135"/>
        <end position="147"/>
    </location>
</feature>
<protein>
    <submittedName>
        <fullName evidence="3">Uncharacterized protein</fullName>
    </submittedName>
</protein>
<dbReference type="Proteomes" id="UP000612055">
    <property type="component" value="Unassembled WGS sequence"/>
</dbReference>